<evidence type="ECO:0000313" key="9">
    <source>
        <dbReference type="EMBL" id="KZV99543.1"/>
    </source>
</evidence>
<gene>
    <name evidence="9" type="ORF">EXIGLDRAFT_724577</name>
</gene>
<dbReference type="InterPro" id="IPR032805">
    <property type="entry name" value="Wax_synthase_dom"/>
</dbReference>
<dbReference type="GO" id="GO:0006629">
    <property type="term" value="P:lipid metabolic process"/>
    <property type="evidence" value="ECO:0007669"/>
    <property type="project" value="InterPro"/>
</dbReference>
<dbReference type="AlphaFoldDB" id="A0A165MNY8"/>
<evidence type="ECO:0000256" key="4">
    <source>
        <dbReference type="ARBA" id="ARBA00022692"/>
    </source>
</evidence>
<keyword evidence="4 7" id="KW-0812">Transmembrane</keyword>
<feature type="transmembrane region" description="Helical" evidence="7">
    <location>
        <begin position="203"/>
        <end position="224"/>
    </location>
</feature>
<evidence type="ECO:0000256" key="7">
    <source>
        <dbReference type="SAM" id="Phobius"/>
    </source>
</evidence>
<dbReference type="STRING" id="1314781.A0A165MNY8"/>
<keyword evidence="10" id="KW-1185">Reference proteome</keyword>
<comment type="subcellular location">
    <subcellularLocation>
        <location evidence="1">Membrane</location>
        <topology evidence="1">Multi-pass membrane protein</topology>
    </subcellularLocation>
</comment>
<dbReference type="GO" id="GO:0016020">
    <property type="term" value="C:membrane"/>
    <property type="evidence" value="ECO:0007669"/>
    <property type="project" value="UniProtKB-SubCell"/>
</dbReference>
<evidence type="ECO:0000256" key="1">
    <source>
        <dbReference type="ARBA" id="ARBA00004141"/>
    </source>
</evidence>
<dbReference type="PANTHER" id="PTHR31595:SF60">
    <property type="entry name" value="BIOSYNTHESIS PROTEIN (TRI7), PUTATIVE (AFU_ORTHOLOGUE AFUA_8G05970)-RELATED"/>
    <property type="match status" value="1"/>
</dbReference>
<evidence type="ECO:0000256" key="2">
    <source>
        <dbReference type="ARBA" id="ARBA00007282"/>
    </source>
</evidence>
<feature type="transmembrane region" description="Helical" evidence="7">
    <location>
        <begin position="268"/>
        <end position="286"/>
    </location>
</feature>
<dbReference type="GO" id="GO:0008374">
    <property type="term" value="F:O-acyltransferase activity"/>
    <property type="evidence" value="ECO:0007669"/>
    <property type="project" value="InterPro"/>
</dbReference>
<dbReference type="EMBL" id="KV425908">
    <property type="protein sequence ID" value="KZV99543.1"/>
    <property type="molecule type" value="Genomic_DNA"/>
</dbReference>
<dbReference type="Pfam" id="PF13813">
    <property type="entry name" value="MBOAT_2"/>
    <property type="match status" value="1"/>
</dbReference>
<dbReference type="PANTHER" id="PTHR31595">
    <property type="entry name" value="LONG-CHAIN-ALCOHOL O-FATTY-ACYLTRANSFERASE 3-RELATED"/>
    <property type="match status" value="1"/>
</dbReference>
<dbReference type="OrthoDB" id="1077582at2759"/>
<comment type="similarity">
    <text evidence="2">Belongs to the wax synthase family.</text>
</comment>
<feature type="transmembrane region" description="Helical" evidence="7">
    <location>
        <begin position="236"/>
        <end position="256"/>
    </location>
</feature>
<name>A0A165MNY8_EXIGL</name>
<evidence type="ECO:0000256" key="3">
    <source>
        <dbReference type="ARBA" id="ARBA00022679"/>
    </source>
</evidence>
<dbReference type="InterPro" id="IPR044851">
    <property type="entry name" value="Wax_synthase"/>
</dbReference>
<keyword evidence="3" id="KW-0808">Transferase</keyword>
<evidence type="ECO:0000313" key="10">
    <source>
        <dbReference type="Proteomes" id="UP000077266"/>
    </source>
</evidence>
<evidence type="ECO:0000256" key="5">
    <source>
        <dbReference type="ARBA" id="ARBA00022989"/>
    </source>
</evidence>
<keyword evidence="6 7" id="KW-0472">Membrane</keyword>
<evidence type="ECO:0000259" key="8">
    <source>
        <dbReference type="Pfam" id="PF13813"/>
    </source>
</evidence>
<sequence>MVFATYVFGMTSVVLLRRSSATNGKDTNLKLPQTATEWLVLAFTNSRFIGWGWERPMTRLAETRGAFLWRFAKDLVGALVALDACHAYFASNAWFSTDAPVHGIRLATLPIWEQAANALVWGVYAYVLWFLPYTILALVTVATRICGPEDYPVLCAPFSEAYSVSRFWGKVWHQSHRNIYLALGDAICNFLWGRQYRPLAAKYVKVATAFGISAVVHAAGSLALRPHPVTGTRECSGALLFFVLQAIGVAFENAVCDQLRLRAPRWMGYVWVLVWGCSTLVLSGWLDEMVSRQSIAPADSAFLHIARTLRLF</sequence>
<proteinExistence type="inferred from homology"/>
<keyword evidence="5 7" id="KW-1133">Transmembrane helix</keyword>
<accession>A0A165MNY8</accession>
<feature type="domain" description="Wax synthase" evidence="8">
    <location>
        <begin position="151"/>
        <end position="244"/>
    </location>
</feature>
<dbReference type="InParanoid" id="A0A165MNY8"/>
<dbReference type="Proteomes" id="UP000077266">
    <property type="component" value="Unassembled WGS sequence"/>
</dbReference>
<reference evidence="9 10" key="1">
    <citation type="journal article" date="2016" name="Mol. Biol. Evol.">
        <title>Comparative Genomics of Early-Diverging Mushroom-Forming Fungi Provides Insights into the Origins of Lignocellulose Decay Capabilities.</title>
        <authorList>
            <person name="Nagy L.G."/>
            <person name="Riley R."/>
            <person name="Tritt A."/>
            <person name="Adam C."/>
            <person name="Daum C."/>
            <person name="Floudas D."/>
            <person name="Sun H."/>
            <person name="Yadav J.S."/>
            <person name="Pangilinan J."/>
            <person name="Larsson K.H."/>
            <person name="Matsuura K."/>
            <person name="Barry K."/>
            <person name="Labutti K."/>
            <person name="Kuo R."/>
            <person name="Ohm R.A."/>
            <person name="Bhattacharya S.S."/>
            <person name="Shirouzu T."/>
            <person name="Yoshinaga Y."/>
            <person name="Martin F.M."/>
            <person name="Grigoriev I.V."/>
            <person name="Hibbett D.S."/>
        </authorList>
    </citation>
    <scope>NUCLEOTIDE SEQUENCE [LARGE SCALE GENOMIC DNA]</scope>
    <source>
        <strain evidence="9 10">HHB12029</strain>
    </source>
</reference>
<organism evidence="9 10">
    <name type="scientific">Exidia glandulosa HHB12029</name>
    <dbReference type="NCBI Taxonomy" id="1314781"/>
    <lineage>
        <taxon>Eukaryota</taxon>
        <taxon>Fungi</taxon>
        <taxon>Dikarya</taxon>
        <taxon>Basidiomycota</taxon>
        <taxon>Agaricomycotina</taxon>
        <taxon>Agaricomycetes</taxon>
        <taxon>Auriculariales</taxon>
        <taxon>Exidiaceae</taxon>
        <taxon>Exidia</taxon>
    </lineage>
</organism>
<evidence type="ECO:0000256" key="6">
    <source>
        <dbReference type="ARBA" id="ARBA00023136"/>
    </source>
</evidence>
<protein>
    <recommendedName>
        <fullName evidence="8">Wax synthase domain-containing protein</fullName>
    </recommendedName>
</protein>
<feature type="transmembrane region" description="Helical" evidence="7">
    <location>
        <begin position="115"/>
        <end position="139"/>
    </location>
</feature>